<comment type="caution">
    <text evidence="9">The sequence shown here is derived from an EMBL/GenBank/DDBJ whole genome shotgun (WGS) entry which is preliminary data.</text>
</comment>
<reference evidence="10" key="1">
    <citation type="submission" date="2021-02" db="EMBL/GenBank/DDBJ databases">
        <title>Leucobacter sp. CX169.</title>
        <authorList>
            <person name="Cheng Y."/>
        </authorList>
    </citation>
    <scope>NUCLEOTIDE SEQUENCE [LARGE SCALE GENOMIC DNA]</scope>
    <source>
        <strain evidence="10">JY899</strain>
    </source>
</reference>
<evidence type="ECO:0000256" key="2">
    <source>
        <dbReference type="ARBA" id="ARBA00004736"/>
    </source>
</evidence>
<dbReference type="NCBIfam" id="NF004325">
    <property type="entry name" value="PRK05718.1"/>
    <property type="match status" value="1"/>
</dbReference>
<keyword evidence="6 9" id="KW-0456">Lyase</keyword>
<dbReference type="PROSITE" id="PS00160">
    <property type="entry name" value="ALDOLASE_KDPG_KHG_2"/>
    <property type="match status" value="1"/>
</dbReference>
<keyword evidence="10" id="KW-1185">Reference proteome</keyword>
<proteinExistence type="inferred from homology"/>
<dbReference type="InterPro" id="IPR000887">
    <property type="entry name" value="Aldlse_KDPG_KHG"/>
</dbReference>
<dbReference type="Pfam" id="PF01081">
    <property type="entry name" value="Aldolase"/>
    <property type="match status" value="1"/>
</dbReference>
<dbReference type="EMBL" id="JAFFJS010000004">
    <property type="protein sequence ID" value="MBM9433645.1"/>
    <property type="molecule type" value="Genomic_DNA"/>
</dbReference>
<comment type="subunit">
    <text evidence="4">Homotrimer.</text>
</comment>
<dbReference type="PANTHER" id="PTHR30246:SF1">
    <property type="entry name" value="2-DEHYDRO-3-DEOXY-6-PHOSPHOGALACTONATE ALDOLASE-RELATED"/>
    <property type="match status" value="1"/>
</dbReference>
<dbReference type="GO" id="GO:0008675">
    <property type="term" value="F:2-dehydro-3-deoxy-phosphogluconate aldolase activity"/>
    <property type="evidence" value="ECO:0007669"/>
    <property type="project" value="UniProtKB-EC"/>
</dbReference>
<sequence>MNVEERVARVKLVPVVVIEDAARAEGLAEAMVAGGLPVAEVTFRTPAAADAIRIMSRNAGMLVGAGTILTVAQAELALDSGAQFIVSPGFSREVVSFCLERGIPVFPGATSATDMTAAVELGLSVVKFFPAETNGGAAAIKAYSAPFGQLRFMPTGGISDKNLDQYLALPQVLAVGGSWMVPQKLIADGEFDRITELCREAVALANECRKERT</sequence>
<protein>
    <recommendedName>
        <fullName evidence="5">2-dehydro-3-deoxy-phosphogluconate aldolase</fullName>
        <ecNumber evidence="5">4.1.2.14</ecNumber>
    </recommendedName>
</protein>
<dbReference type="PANTHER" id="PTHR30246">
    <property type="entry name" value="2-KETO-3-DEOXY-6-PHOSPHOGLUCONATE ALDOLASE"/>
    <property type="match status" value="1"/>
</dbReference>
<dbReference type="Proteomes" id="UP000705983">
    <property type="component" value="Unassembled WGS sequence"/>
</dbReference>
<comment type="similarity">
    <text evidence="3">Belongs to the KHG/KDPG aldolase family.</text>
</comment>
<accession>A0ABS2TG65</accession>
<comment type="catalytic activity">
    <reaction evidence="1">
        <text>2-dehydro-3-deoxy-6-phospho-D-gluconate = D-glyceraldehyde 3-phosphate + pyruvate</text>
        <dbReference type="Rhea" id="RHEA:17089"/>
        <dbReference type="ChEBI" id="CHEBI:15361"/>
        <dbReference type="ChEBI" id="CHEBI:57569"/>
        <dbReference type="ChEBI" id="CHEBI:59776"/>
        <dbReference type="EC" id="4.1.2.14"/>
    </reaction>
</comment>
<evidence type="ECO:0000256" key="8">
    <source>
        <dbReference type="ARBA" id="ARBA00023277"/>
    </source>
</evidence>
<evidence type="ECO:0000313" key="10">
    <source>
        <dbReference type="Proteomes" id="UP000705983"/>
    </source>
</evidence>
<dbReference type="InterPro" id="IPR031338">
    <property type="entry name" value="KDPG/KHG_AS_2"/>
</dbReference>
<dbReference type="PROSITE" id="PS00159">
    <property type="entry name" value="ALDOLASE_KDPG_KHG_1"/>
    <property type="match status" value="1"/>
</dbReference>
<evidence type="ECO:0000256" key="6">
    <source>
        <dbReference type="ARBA" id="ARBA00023239"/>
    </source>
</evidence>
<evidence type="ECO:0000256" key="3">
    <source>
        <dbReference type="ARBA" id="ARBA00006906"/>
    </source>
</evidence>
<name>A0ABS2TG65_9ACTO</name>
<dbReference type="NCBIfam" id="TIGR01182">
    <property type="entry name" value="eda"/>
    <property type="match status" value="1"/>
</dbReference>
<dbReference type="Gene3D" id="3.20.20.70">
    <property type="entry name" value="Aldolase class I"/>
    <property type="match status" value="1"/>
</dbReference>
<evidence type="ECO:0000256" key="4">
    <source>
        <dbReference type="ARBA" id="ARBA00011233"/>
    </source>
</evidence>
<dbReference type="GO" id="GO:0008700">
    <property type="term" value="F:(R,S)-4-hydroxy-2-oxoglutarate aldolase activity"/>
    <property type="evidence" value="ECO:0007669"/>
    <property type="project" value="UniProtKB-EC"/>
</dbReference>
<dbReference type="CDD" id="cd00452">
    <property type="entry name" value="KDPG_aldolase"/>
    <property type="match status" value="1"/>
</dbReference>
<dbReference type="EC" id="4.1.2.14" evidence="5"/>
<evidence type="ECO:0000256" key="7">
    <source>
        <dbReference type="ARBA" id="ARBA00023270"/>
    </source>
</evidence>
<dbReference type="InterPro" id="IPR031337">
    <property type="entry name" value="KDPG/KHG_AS_1"/>
</dbReference>
<keyword evidence="8" id="KW-0119">Carbohydrate metabolism</keyword>
<dbReference type="SUPFAM" id="SSF51569">
    <property type="entry name" value="Aldolase"/>
    <property type="match status" value="1"/>
</dbReference>
<gene>
    <name evidence="9" type="primary">eda</name>
    <name evidence="9" type="ORF">JVW63_08035</name>
</gene>
<evidence type="ECO:0000256" key="1">
    <source>
        <dbReference type="ARBA" id="ARBA00000654"/>
    </source>
</evidence>
<keyword evidence="7" id="KW-0704">Schiff base</keyword>
<dbReference type="RefSeq" id="WP_187996839.1">
    <property type="nucleotide sequence ID" value="NZ_JACEXG010000004.1"/>
</dbReference>
<comment type="pathway">
    <text evidence="2">Carbohydrate acid metabolism; 2-dehydro-3-deoxy-D-gluconate degradation; D-glyceraldehyde 3-phosphate and pyruvate from 2-dehydro-3-deoxy-D-gluconate: step 2/2.</text>
</comment>
<evidence type="ECO:0000256" key="5">
    <source>
        <dbReference type="ARBA" id="ARBA00013063"/>
    </source>
</evidence>
<dbReference type="InterPro" id="IPR013785">
    <property type="entry name" value="Aldolase_TIM"/>
</dbReference>
<evidence type="ECO:0000313" key="9">
    <source>
        <dbReference type="EMBL" id="MBM9433645.1"/>
    </source>
</evidence>
<organism evidence="9 10">
    <name type="scientific">Flaviflexus equikiangi</name>
    <dbReference type="NCBI Taxonomy" id="2758573"/>
    <lineage>
        <taxon>Bacteria</taxon>
        <taxon>Bacillati</taxon>
        <taxon>Actinomycetota</taxon>
        <taxon>Actinomycetes</taxon>
        <taxon>Actinomycetales</taxon>
        <taxon>Actinomycetaceae</taxon>
        <taxon>Flaviflexus</taxon>
    </lineage>
</organism>